<evidence type="ECO:0000313" key="9">
    <source>
        <dbReference type="Proteomes" id="UP000310639"/>
    </source>
</evidence>
<dbReference type="OrthoDB" id="9804482at2"/>
<dbReference type="SUPFAM" id="SSF102712">
    <property type="entry name" value="JAB1/MPN domain"/>
    <property type="match status" value="1"/>
</dbReference>
<dbReference type="InterPro" id="IPR020891">
    <property type="entry name" value="UPF0758_CS"/>
</dbReference>
<evidence type="ECO:0000313" key="8">
    <source>
        <dbReference type="EMBL" id="QCT42617.1"/>
    </source>
</evidence>
<feature type="domain" description="MPN" evidence="7">
    <location>
        <begin position="98"/>
        <end position="214"/>
    </location>
</feature>
<dbReference type="InterPro" id="IPR037518">
    <property type="entry name" value="MPN"/>
</dbReference>
<dbReference type="GO" id="GO:0046872">
    <property type="term" value="F:metal ion binding"/>
    <property type="evidence" value="ECO:0007669"/>
    <property type="project" value="UniProtKB-KW"/>
</dbReference>
<dbReference type="Gene3D" id="3.40.140.10">
    <property type="entry name" value="Cytidine Deaminase, domain 2"/>
    <property type="match status" value="1"/>
</dbReference>
<dbReference type="NCBIfam" id="TIGR00608">
    <property type="entry name" value="radc"/>
    <property type="match status" value="1"/>
</dbReference>
<evidence type="ECO:0000256" key="4">
    <source>
        <dbReference type="ARBA" id="ARBA00022833"/>
    </source>
</evidence>
<keyword evidence="1" id="KW-0645">Protease</keyword>
<evidence type="ECO:0000256" key="2">
    <source>
        <dbReference type="ARBA" id="ARBA00022723"/>
    </source>
</evidence>
<dbReference type="InterPro" id="IPR001405">
    <property type="entry name" value="UPF0758"/>
</dbReference>
<keyword evidence="9" id="KW-1185">Reference proteome</keyword>
<dbReference type="PANTHER" id="PTHR30471">
    <property type="entry name" value="DNA REPAIR PROTEIN RADC"/>
    <property type="match status" value="1"/>
</dbReference>
<organism evidence="8 9">
    <name type="scientific">Candidatus Nanosynbacter featherlites</name>
    <dbReference type="NCBI Taxonomy" id="2572088"/>
    <lineage>
        <taxon>Bacteria</taxon>
        <taxon>Candidatus Saccharimonadota</taxon>
        <taxon>Candidatus Saccharimonadia</taxon>
        <taxon>Candidatus Nanosynbacterales</taxon>
        <taxon>Candidatus Nanosynbacteraceae</taxon>
        <taxon>Candidatus Nanosynbacter</taxon>
    </lineage>
</organism>
<evidence type="ECO:0000256" key="6">
    <source>
        <dbReference type="RuleBase" id="RU003797"/>
    </source>
</evidence>
<proteinExistence type="inferred from homology"/>
<dbReference type="InterPro" id="IPR046778">
    <property type="entry name" value="UPF0758_N"/>
</dbReference>
<name>A0A4P9A452_9BACT</name>
<gene>
    <name evidence="8" type="primary">radC</name>
    <name evidence="8" type="ORF">FBF37_03750</name>
</gene>
<dbReference type="Pfam" id="PF04002">
    <property type="entry name" value="RadC"/>
    <property type="match status" value="1"/>
</dbReference>
<dbReference type="GO" id="GO:0008237">
    <property type="term" value="F:metallopeptidase activity"/>
    <property type="evidence" value="ECO:0007669"/>
    <property type="project" value="UniProtKB-KW"/>
</dbReference>
<dbReference type="CDD" id="cd08071">
    <property type="entry name" value="MPN_DUF2466"/>
    <property type="match status" value="1"/>
</dbReference>
<dbReference type="PANTHER" id="PTHR30471:SF3">
    <property type="entry name" value="UPF0758 PROTEIN YEES-RELATED"/>
    <property type="match status" value="1"/>
</dbReference>
<dbReference type="Pfam" id="PF20582">
    <property type="entry name" value="UPF0758_N"/>
    <property type="match status" value="1"/>
</dbReference>
<evidence type="ECO:0000259" key="7">
    <source>
        <dbReference type="PROSITE" id="PS50249"/>
    </source>
</evidence>
<evidence type="ECO:0000256" key="3">
    <source>
        <dbReference type="ARBA" id="ARBA00022801"/>
    </source>
</evidence>
<keyword evidence="4" id="KW-0862">Zinc</keyword>
<dbReference type="PROSITE" id="PS01302">
    <property type="entry name" value="UPF0758"/>
    <property type="match status" value="1"/>
</dbReference>
<keyword evidence="5" id="KW-0482">Metalloprotease</keyword>
<dbReference type="NCBIfam" id="NF000642">
    <property type="entry name" value="PRK00024.1"/>
    <property type="match status" value="1"/>
</dbReference>
<sequence length="214" mass="23614">MKMHDRRPDDRPREKLARYGTARLSDLELLMAVIGSGNRQADVGKIAREVLKILRQKGGDVLYDDLRSVVGLGEAKIPVILASLELAQRYLLDSDQPIIDSPEKAVELLADIRDKKQEYFVCLTLDGANRLIAKRVVTIGTLTASLVHPREVFADAIADRAASIIVAHNHPSGSMRPSQADIETTNRLKRAGELLGIPLISHLLITKQSSRVID</sequence>
<evidence type="ECO:0000256" key="1">
    <source>
        <dbReference type="ARBA" id="ARBA00022670"/>
    </source>
</evidence>
<dbReference type="GO" id="GO:0006508">
    <property type="term" value="P:proteolysis"/>
    <property type="evidence" value="ECO:0007669"/>
    <property type="project" value="UniProtKB-KW"/>
</dbReference>
<keyword evidence="2" id="KW-0479">Metal-binding</keyword>
<dbReference type="AlphaFoldDB" id="A0A4P9A452"/>
<dbReference type="PROSITE" id="PS50249">
    <property type="entry name" value="MPN"/>
    <property type="match status" value="1"/>
</dbReference>
<dbReference type="KEGG" id="nft:FBF37_03750"/>
<reference evidence="8 9" key="1">
    <citation type="submission" date="2019-04" db="EMBL/GenBank/DDBJ databases">
        <title>Saccharibacteria TM7 genomes.</title>
        <authorList>
            <person name="Bor B."/>
            <person name="He X."/>
            <person name="Chen T."/>
            <person name="Dewhirst F.E."/>
        </authorList>
    </citation>
    <scope>NUCLEOTIDE SEQUENCE [LARGE SCALE GENOMIC DNA]</scope>
    <source>
        <strain evidence="8 9">BB001</strain>
    </source>
</reference>
<comment type="similarity">
    <text evidence="6">Belongs to the UPF0758 family.</text>
</comment>
<protein>
    <submittedName>
        <fullName evidence="8">DNA repair protein RadC</fullName>
    </submittedName>
</protein>
<evidence type="ECO:0000256" key="5">
    <source>
        <dbReference type="ARBA" id="ARBA00023049"/>
    </source>
</evidence>
<keyword evidence="3" id="KW-0378">Hydrolase</keyword>
<dbReference type="InterPro" id="IPR025657">
    <property type="entry name" value="RadC_JAB"/>
</dbReference>
<dbReference type="Proteomes" id="UP000310639">
    <property type="component" value="Chromosome"/>
</dbReference>
<dbReference type="EMBL" id="CP040004">
    <property type="protein sequence ID" value="QCT42617.1"/>
    <property type="molecule type" value="Genomic_DNA"/>
</dbReference>
<accession>A0A4P9A452</accession>